<dbReference type="EC" id="1.21.4.3" evidence="2"/>
<evidence type="ECO:0000313" key="2">
    <source>
        <dbReference type="EMBL" id="CEO89299.1"/>
    </source>
</evidence>
<evidence type="ECO:0000313" key="3">
    <source>
        <dbReference type="Proteomes" id="UP000046155"/>
    </source>
</evidence>
<dbReference type="NCBIfam" id="NF040746">
    <property type="entry name" value="reduct_C_beta"/>
    <property type="match status" value="1"/>
</dbReference>
<dbReference type="GO" id="GO:0030699">
    <property type="term" value="F:glycine reductase activity"/>
    <property type="evidence" value="ECO:0007669"/>
    <property type="project" value="UniProtKB-EC"/>
</dbReference>
<dbReference type="GO" id="GO:0016746">
    <property type="term" value="F:acyltransferase activity"/>
    <property type="evidence" value="ECO:0007669"/>
    <property type="project" value="InterPro"/>
</dbReference>
<reference evidence="3" key="1">
    <citation type="submission" date="2015-01" db="EMBL/GenBank/DDBJ databases">
        <authorList>
            <person name="Manzoor Shahid"/>
            <person name="Zubair Saima"/>
        </authorList>
    </citation>
    <scope>NUCLEOTIDE SEQUENCE [LARGE SCALE GENOMIC DNA]</scope>
    <source>
        <strain evidence="3">Sp3</strain>
    </source>
</reference>
<dbReference type="GO" id="GO:0033794">
    <property type="term" value="F:sarcosine reductase activity"/>
    <property type="evidence" value="ECO:0007669"/>
    <property type="project" value="UniProtKB-EC"/>
</dbReference>
<feature type="domain" description="DUF5940" evidence="1">
    <location>
        <begin position="368"/>
        <end position="530"/>
    </location>
</feature>
<dbReference type="GO" id="GO:0033795">
    <property type="term" value="F:betaine reductase activity"/>
    <property type="evidence" value="ECO:0007669"/>
    <property type="project" value="UniProtKB-EC"/>
</dbReference>
<dbReference type="InterPro" id="IPR045984">
    <property type="entry name" value="DUF5940"/>
</dbReference>
<protein>
    <submittedName>
        <fullName evidence="2">Glycine/sarcosine/betaine reductase complex component C subunit beta</fullName>
        <ecNumber evidence="2">1.21.4.2</ecNumber>
        <ecNumber evidence="2">1.21.4.3</ecNumber>
        <ecNumber evidence="2">1.21.4.4</ecNumber>
    </submittedName>
</protein>
<dbReference type="EMBL" id="CDRZ01000241">
    <property type="protein sequence ID" value="CEO89299.1"/>
    <property type="molecule type" value="Genomic_DNA"/>
</dbReference>
<evidence type="ECO:0000259" key="1">
    <source>
        <dbReference type="Pfam" id="PF19364"/>
    </source>
</evidence>
<dbReference type="Proteomes" id="UP000046155">
    <property type="component" value="Unassembled WGS sequence"/>
</dbReference>
<name>A0A0B7MFD1_9FIRM</name>
<sequence length="532" mass="57408">MRCEGAGMSVINKCLEVRRVNFPVIKGAGYALIHAPQMALHYGTTPVTERSTNPDSEYLEKLPGHLRSFTDAVMYAPNQVYIGNSLPDELKELPRPWYENSPQGAERDGKFGEMMPEDEFIGLLKVVDAFDLVLLEESFQRSVKSKLAEHPAVGDLKLLSKLDSGSVDEEDLANFVDEKGAAPIYYDGKVVGCVKRAHEFDPALSAGVMLENLVSKASASLVLMLLLEKSGLQAEDVDYIIECSEEACGDMNQRGGGNFAKAIGEICGCANATGSDTRGFCAAPSHALVEAAALVQSGIFKNVVVLAGGSSAKLAMNSRDHIKKGMPVLEDMIGAFAVHIGENDGVNPVIRTDMIGRHKIASGASPQAVIQAIVYDPLEQVGMEITEIDRFSPEMQNPEITEPAGAGDVPNANYKMIAALGVKKGAFKRQELLKAVDEFGMPGFAPTQGHIPSGVPFVGFAREMILEQKIKRAMIIGKGSLFLGRITDLFDGISLIIEQNTGKVETGLDKEEIRQMVAEAMRDFAKTIVGEK</sequence>
<gene>
    <name evidence="2" type="primary">grdC</name>
    <name evidence="2" type="ORF">SSCH_440006</name>
</gene>
<dbReference type="SUPFAM" id="SSF53901">
    <property type="entry name" value="Thiolase-like"/>
    <property type="match status" value="1"/>
</dbReference>
<dbReference type="AlphaFoldDB" id="A0A0B7MFD1"/>
<keyword evidence="2" id="KW-0560">Oxidoreductase</keyword>
<dbReference type="EC" id="1.21.4.2" evidence="2"/>
<proteinExistence type="predicted"/>
<organism evidence="2 3">
    <name type="scientific">Syntrophaceticus schinkii</name>
    <dbReference type="NCBI Taxonomy" id="499207"/>
    <lineage>
        <taxon>Bacteria</taxon>
        <taxon>Bacillati</taxon>
        <taxon>Bacillota</taxon>
        <taxon>Clostridia</taxon>
        <taxon>Thermoanaerobacterales</taxon>
        <taxon>Thermoanaerobacterales Family III. Incertae Sedis</taxon>
        <taxon>Syntrophaceticus</taxon>
    </lineage>
</organism>
<dbReference type="Pfam" id="PF19364">
    <property type="entry name" value="DUF5940"/>
    <property type="match status" value="1"/>
</dbReference>
<keyword evidence="3" id="KW-1185">Reference proteome</keyword>
<dbReference type="InterPro" id="IPR016039">
    <property type="entry name" value="Thiolase-like"/>
</dbReference>
<dbReference type="EC" id="1.21.4.4" evidence="2"/>
<dbReference type="Gene3D" id="3.40.47.10">
    <property type="match status" value="1"/>
</dbReference>
<accession>A0A0B7MFD1</accession>